<dbReference type="CDD" id="cd07822">
    <property type="entry name" value="SRPBCC_4"/>
    <property type="match status" value="1"/>
</dbReference>
<dbReference type="InterPro" id="IPR019587">
    <property type="entry name" value="Polyketide_cyclase/dehydratase"/>
</dbReference>
<dbReference type="Pfam" id="PF10604">
    <property type="entry name" value="Polyketide_cyc2"/>
    <property type="match status" value="1"/>
</dbReference>
<evidence type="ECO:0000313" key="1">
    <source>
        <dbReference type="EMBL" id="MBS4224681.1"/>
    </source>
</evidence>
<dbReference type="InterPro" id="IPR023393">
    <property type="entry name" value="START-like_dom_sf"/>
</dbReference>
<keyword evidence="2" id="KW-1185">Reference proteome</keyword>
<dbReference type="Gene3D" id="3.30.530.20">
    <property type="match status" value="1"/>
</dbReference>
<organism evidence="1 2">
    <name type="scientific">Lederbergia citrea</name>
    <dbReference type="NCBI Taxonomy" id="2833581"/>
    <lineage>
        <taxon>Bacteria</taxon>
        <taxon>Bacillati</taxon>
        <taxon>Bacillota</taxon>
        <taxon>Bacilli</taxon>
        <taxon>Bacillales</taxon>
        <taxon>Bacillaceae</taxon>
        <taxon>Lederbergia</taxon>
    </lineage>
</organism>
<accession>A0A942UTB0</accession>
<evidence type="ECO:0000313" key="2">
    <source>
        <dbReference type="Proteomes" id="UP000676456"/>
    </source>
</evidence>
<sequence length="177" mass="20362">MNKMKQMSRKKKIISSICIAFIVILICLSFGSKRIYTEIEINASEEQVWAIISDLESYKEWNPFMTEAHGELKVGEQLNMKLHNGSLTLDPFNPTLLQVRQGKEINWIGRVANIPRLFDGNHHLVIEPMSNGNVKFIQYEDFQGIIVSLTNLFQKGLFDDTQQGFEKMNNALKIRAE</sequence>
<dbReference type="PANTHER" id="PTHR36166">
    <property type="entry name" value="CHROMOSOME 9, WHOLE GENOME SHOTGUN SEQUENCE"/>
    <property type="match status" value="1"/>
</dbReference>
<dbReference type="PANTHER" id="PTHR36166:SF1">
    <property type="entry name" value="SRPBCC DOMAIN-CONTAINING PROTEIN"/>
    <property type="match status" value="1"/>
</dbReference>
<comment type="caution">
    <text evidence="1">The sequence shown here is derived from an EMBL/GenBank/DDBJ whole genome shotgun (WGS) entry which is preliminary data.</text>
</comment>
<dbReference type="Proteomes" id="UP000676456">
    <property type="component" value="Unassembled WGS sequence"/>
</dbReference>
<dbReference type="EMBL" id="JAGYPN010000004">
    <property type="protein sequence ID" value="MBS4224681.1"/>
    <property type="molecule type" value="Genomic_DNA"/>
</dbReference>
<reference evidence="1 2" key="1">
    <citation type="submission" date="2021-05" db="EMBL/GenBank/DDBJ databases">
        <title>Novel Bacillus species.</title>
        <authorList>
            <person name="Liu G."/>
        </authorList>
    </citation>
    <scope>NUCLEOTIDE SEQUENCE [LARGE SCALE GENOMIC DNA]</scope>
    <source>
        <strain evidence="1 2">FJAT-49682</strain>
    </source>
</reference>
<dbReference type="RefSeq" id="WP_213099723.1">
    <property type="nucleotide sequence ID" value="NZ_JAGYPH010000004.1"/>
</dbReference>
<proteinExistence type="predicted"/>
<dbReference type="AlphaFoldDB" id="A0A942UTB0"/>
<protein>
    <submittedName>
        <fullName evidence="1">SRPBCC domain-containing protein</fullName>
    </submittedName>
</protein>
<gene>
    <name evidence="1" type="ORF">KHA91_18375</name>
</gene>
<dbReference type="SUPFAM" id="SSF55961">
    <property type="entry name" value="Bet v1-like"/>
    <property type="match status" value="1"/>
</dbReference>
<name>A0A942UTB0_9BACI</name>